<protein>
    <submittedName>
        <fullName evidence="2">Uncharacterized protein</fullName>
    </submittedName>
</protein>
<keyword evidence="3" id="KW-1185">Reference proteome</keyword>
<proteinExistence type="predicted"/>
<feature type="compositionally biased region" description="Gly residues" evidence="1">
    <location>
        <begin position="115"/>
        <end position="133"/>
    </location>
</feature>
<name>A0A176VRK4_MARPO</name>
<reference evidence="2" key="1">
    <citation type="submission" date="2016-03" db="EMBL/GenBank/DDBJ databases">
        <title>Mechanisms controlling the formation of the plant cell surface in tip-growing cells are functionally conserved among land plants.</title>
        <authorList>
            <person name="Honkanen S."/>
            <person name="Jones V.A."/>
            <person name="Morieri G."/>
            <person name="Champion C."/>
            <person name="Hetherington A.J."/>
            <person name="Kelly S."/>
            <person name="Saint-Marcoux D."/>
            <person name="Proust H."/>
            <person name="Prescott H."/>
            <person name="Dolan L."/>
        </authorList>
    </citation>
    <scope>NUCLEOTIDE SEQUENCE [LARGE SCALE GENOMIC DNA]</scope>
    <source>
        <tissue evidence="2">Whole gametophyte</tissue>
    </source>
</reference>
<gene>
    <name evidence="2" type="ORF">AXG93_2997s1260</name>
</gene>
<feature type="region of interest" description="Disordered" evidence="1">
    <location>
        <begin position="1"/>
        <end position="37"/>
    </location>
</feature>
<organism evidence="2 3">
    <name type="scientific">Marchantia polymorpha subsp. ruderalis</name>
    <dbReference type="NCBI Taxonomy" id="1480154"/>
    <lineage>
        <taxon>Eukaryota</taxon>
        <taxon>Viridiplantae</taxon>
        <taxon>Streptophyta</taxon>
        <taxon>Embryophyta</taxon>
        <taxon>Marchantiophyta</taxon>
        <taxon>Marchantiopsida</taxon>
        <taxon>Marchantiidae</taxon>
        <taxon>Marchantiales</taxon>
        <taxon>Marchantiaceae</taxon>
        <taxon>Marchantia</taxon>
    </lineage>
</organism>
<dbReference type="Proteomes" id="UP000077202">
    <property type="component" value="Unassembled WGS sequence"/>
</dbReference>
<evidence type="ECO:0000256" key="1">
    <source>
        <dbReference type="SAM" id="MobiDB-lite"/>
    </source>
</evidence>
<dbReference type="AlphaFoldDB" id="A0A176VRK4"/>
<dbReference type="EMBL" id="LVLJ01002992">
    <property type="protein sequence ID" value="OAE22962.1"/>
    <property type="molecule type" value="Genomic_DNA"/>
</dbReference>
<sequence>MMARVGTSGTGPAGVVPGTPPERQRQQHLGPVQSSPSALCCTSLTAGALYRLTDGGRKRRSVGCLFRGAGSSGASARDDPRRDEAAAAAVDAVDANLSCVLALAFSCCWSRRARGGGASGGGEGEGRTEGGGGWLQMIRRLAEQAEEEERGGGGGGGSGAIGPGQLALLQLAATVRATGGSRSFDDRCCCSGCLVTNRFGGRTSSRGVGGLKDRS</sequence>
<evidence type="ECO:0000313" key="3">
    <source>
        <dbReference type="Proteomes" id="UP000077202"/>
    </source>
</evidence>
<feature type="region of interest" description="Disordered" evidence="1">
    <location>
        <begin position="114"/>
        <end position="133"/>
    </location>
</feature>
<comment type="caution">
    <text evidence="2">The sequence shown here is derived from an EMBL/GenBank/DDBJ whole genome shotgun (WGS) entry which is preliminary data.</text>
</comment>
<evidence type="ECO:0000313" key="2">
    <source>
        <dbReference type="EMBL" id="OAE22962.1"/>
    </source>
</evidence>
<accession>A0A176VRK4</accession>